<keyword evidence="4" id="KW-0479">Metal-binding</keyword>
<evidence type="ECO:0000313" key="8">
    <source>
        <dbReference type="Proteomes" id="UP001140949"/>
    </source>
</evidence>
<keyword evidence="8" id="KW-1185">Reference proteome</keyword>
<reference evidence="7" key="2">
    <citation type="submission" date="2023-04" db="EMBL/GenBank/DDBJ databases">
        <authorList>
            <person name="Bruccoleri R.E."/>
            <person name="Oakeley E.J."/>
            <person name="Faust A.-M."/>
            <person name="Dessus-Babus S."/>
            <person name="Altorfer M."/>
            <person name="Burckhardt D."/>
            <person name="Oertli M."/>
            <person name="Naumann U."/>
            <person name="Petersen F."/>
            <person name="Wong J."/>
        </authorList>
    </citation>
    <scope>NUCLEOTIDE SEQUENCE</scope>
    <source>
        <strain evidence="7">GSM-AAB239-AS_SAM_17_03QT</strain>
        <tissue evidence="7">Leaf</tissue>
    </source>
</reference>
<evidence type="ECO:0000256" key="1">
    <source>
        <dbReference type="ARBA" id="ARBA00004496"/>
    </source>
</evidence>
<feature type="zinc finger region" description="FLZ-type" evidence="5">
    <location>
        <begin position="54"/>
        <end position="98"/>
    </location>
</feature>
<gene>
    <name evidence="7" type="ORF">M6B38_415350</name>
</gene>
<protein>
    <recommendedName>
        <fullName evidence="6">FLZ-type domain-containing protein</fullName>
    </recommendedName>
</protein>
<evidence type="ECO:0000256" key="5">
    <source>
        <dbReference type="PROSITE-ProRule" id="PRU01131"/>
    </source>
</evidence>
<dbReference type="GO" id="GO:0005737">
    <property type="term" value="C:cytoplasm"/>
    <property type="evidence" value="ECO:0007669"/>
    <property type="project" value="UniProtKB-SubCell"/>
</dbReference>
<dbReference type="EMBL" id="JANAVB010028196">
    <property type="protein sequence ID" value="KAJ6816698.1"/>
    <property type="molecule type" value="Genomic_DNA"/>
</dbReference>
<evidence type="ECO:0000256" key="3">
    <source>
        <dbReference type="ARBA" id="ARBA00022490"/>
    </source>
</evidence>
<proteinExistence type="inferred from homology"/>
<evidence type="ECO:0000313" key="7">
    <source>
        <dbReference type="EMBL" id="KAJ6816698.1"/>
    </source>
</evidence>
<comment type="caution">
    <text evidence="7">The sequence shown here is derived from an EMBL/GenBank/DDBJ whole genome shotgun (WGS) entry which is preliminary data.</text>
</comment>
<reference evidence="7" key="1">
    <citation type="journal article" date="2023" name="GigaByte">
        <title>Genome assembly of the bearded iris, Iris pallida Lam.</title>
        <authorList>
            <person name="Bruccoleri R.E."/>
            <person name="Oakeley E.J."/>
            <person name="Faust A.M.E."/>
            <person name="Altorfer M."/>
            <person name="Dessus-Babus S."/>
            <person name="Burckhardt D."/>
            <person name="Oertli M."/>
            <person name="Naumann U."/>
            <person name="Petersen F."/>
            <person name="Wong J."/>
        </authorList>
    </citation>
    <scope>NUCLEOTIDE SEQUENCE</scope>
    <source>
        <strain evidence="7">GSM-AAB239-AS_SAM_17_03QT</strain>
    </source>
</reference>
<evidence type="ECO:0000256" key="2">
    <source>
        <dbReference type="ARBA" id="ARBA00009374"/>
    </source>
</evidence>
<sequence length="130" mass="14096">MAGLGVLLESQQKSFPKCPQIISKATLFIKKSSTTTTTTTSSSTTLPPSPLHPTFLDHCYLCRQRLLDGKDIYMYRGDRAFCSEECRFRQIFMDEEGAATDNCSLAAASAASRRGGKSRAVGGGGGHYFS</sequence>
<dbReference type="GO" id="GO:0046872">
    <property type="term" value="F:metal ion binding"/>
    <property type="evidence" value="ECO:0007669"/>
    <property type="project" value="UniProtKB-KW"/>
</dbReference>
<comment type="similarity">
    <text evidence="2">Belongs to the FLZ family.</text>
</comment>
<dbReference type="Pfam" id="PF04570">
    <property type="entry name" value="zf-FLZ"/>
    <property type="match status" value="1"/>
</dbReference>
<dbReference type="InterPro" id="IPR007650">
    <property type="entry name" value="Zf-FLZ_dom"/>
</dbReference>
<organism evidence="7 8">
    <name type="scientific">Iris pallida</name>
    <name type="common">Sweet iris</name>
    <dbReference type="NCBI Taxonomy" id="29817"/>
    <lineage>
        <taxon>Eukaryota</taxon>
        <taxon>Viridiplantae</taxon>
        <taxon>Streptophyta</taxon>
        <taxon>Embryophyta</taxon>
        <taxon>Tracheophyta</taxon>
        <taxon>Spermatophyta</taxon>
        <taxon>Magnoliopsida</taxon>
        <taxon>Liliopsida</taxon>
        <taxon>Asparagales</taxon>
        <taxon>Iridaceae</taxon>
        <taxon>Iridoideae</taxon>
        <taxon>Irideae</taxon>
        <taxon>Iris</taxon>
    </lineage>
</organism>
<dbReference type="Proteomes" id="UP001140949">
    <property type="component" value="Unassembled WGS sequence"/>
</dbReference>
<evidence type="ECO:0000259" key="6">
    <source>
        <dbReference type="PROSITE" id="PS51795"/>
    </source>
</evidence>
<comment type="subcellular location">
    <subcellularLocation>
        <location evidence="1">Cytoplasm</location>
    </subcellularLocation>
</comment>
<dbReference type="PANTHER" id="PTHR33059">
    <property type="entry name" value="FCS-LIKE ZINC FINGER 5"/>
    <property type="match status" value="1"/>
</dbReference>
<accession>A0AAX6FKN9</accession>
<dbReference type="PANTHER" id="PTHR33059:SF84">
    <property type="entry name" value="FCS-LIKE ZINC FINGER 15"/>
    <property type="match status" value="1"/>
</dbReference>
<dbReference type="PROSITE" id="PS51795">
    <property type="entry name" value="ZF_FLZ"/>
    <property type="match status" value="1"/>
</dbReference>
<name>A0AAX6FKN9_IRIPA</name>
<evidence type="ECO:0000256" key="4">
    <source>
        <dbReference type="ARBA" id="ARBA00022723"/>
    </source>
</evidence>
<keyword evidence="3" id="KW-0963">Cytoplasm</keyword>
<dbReference type="AlphaFoldDB" id="A0AAX6FKN9"/>
<feature type="domain" description="FLZ-type" evidence="6">
    <location>
        <begin position="54"/>
        <end position="98"/>
    </location>
</feature>